<name>A0A7T4N6U0_9BURK</name>
<dbReference type="RefSeq" id="WP_157004167.1">
    <property type="nucleotide sequence ID" value="NZ_CP066076.1"/>
</dbReference>
<gene>
    <name evidence="1" type="ORF">I6I06_26345</name>
</gene>
<accession>A0A7T4N6U0</accession>
<dbReference type="KEGG" id="pgis:I6I06_26345"/>
<reference evidence="1 2" key="1">
    <citation type="submission" date="2020-12" db="EMBL/GenBank/DDBJ databases">
        <title>FDA dAtabase for Regulatory Grade micrObial Sequences (FDA-ARGOS): Supporting development and validation of Infectious Disease Dx tests.</title>
        <authorList>
            <person name="Nelson B."/>
            <person name="Plummer A."/>
            <person name="Tallon L."/>
            <person name="Sadzewicz L."/>
            <person name="Zhao X."/>
            <person name="Boylan J."/>
            <person name="Ott S."/>
            <person name="Bowen H."/>
            <person name="Vavikolanu K."/>
            <person name="Mehta A."/>
            <person name="Aluvathingal J."/>
            <person name="Nadendla S."/>
            <person name="Myers T."/>
            <person name="Yan Y."/>
            <person name="Sichtig H."/>
        </authorList>
    </citation>
    <scope>NUCLEOTIDE SEQUENCE [LARGE SCALE GENOMIC DNA]</scope>
    <source>
        <strain evidence="1 2">FDAARGOS_1049</strain>
    </source>
</reference>
<dbReference type="EMBL" id="CP066076">
    <property type="protein sequence ID" value="QQC66297.1"/>
    <property type="molecule type" value="Genomic_DNA"/>
</dbReference>
<organism evidence="1 2">
    <name type="scientific">Paraburkholderia ginsengisoli</name>
    <dbReference type="NCBI Taxonomy" id="311231"/>
    <lineage>
        <taxon>Bacteria</taxon>
        <taxon>Pseudomonadati</taxon>
        <taxon>Pseudomonadota</taxon>
        <taxon>Betaproteobacteria</taxon>
        <taxon>Burkholderiales</taxon>
        <taxon>Burkholderiaceae</taxon>
        <taxon>Paraburkholderia</taxon>
    </lineage>
</organism>
<sequence>MIAEKDALNQDVNQRLVKLIGMAAFWPASPAGADVGDFAVHSQRIFRNKR</sequence>
<protein>
    <submittedName>
        <fullName evidence="1">Uncharacterized protein</fullName>
    </submittedName>
</protein>
<evidence type="ECO:0000313" key="2">
    <source>
        <dbReference type="Proteomes" id="UP000595610"/>
    </source>
</evidence>
<dbReference type="AlphaFoldDB" id="A0A7T4N6U0"/>
<keyword evidence="2" id="KW-1185">Reference proteome</keyword>
<evidence type="ECO:0000313" key="1">
    <source>
        <dbReference type="EMBL" id="QQC66297.1"/>
    </source>
</evidence>
<dbReference type="Proteomes" id="UP000595610">
    <property type="component" value="Chromosome 2"/>
</dbReference>
<proteinExistence type="predicted"/>